<sequence>MEVSGTQSSFLFASPFSSPGGRKAIVSEAQDTLNSGGQPRTGKDGLVFQSLTIVGRQVPPLEAAGPLAGFRLGNAAKSVTEKTEKKRFPIA</sequence>
<reference evidence="1" key="1">
    <citation type="submission" date="2018-05" db="EMBL/GenBank/DDBJ databases">
        <authorList>
            <person name="Lanie J.A."/>
            <person name="Ng W.-L."/>
            <person name="Kazmierczak K.M."/>
            <person name="Andrzejewski T.M."/>
            <person name="Davidsen T.M."/>
            <person name="Wayne K.J."/>
            <person name="Tettelin H."/>
            <person name="Glass J.I."/>
            <person name="Rusch D."/>
            <person name="Podicherti R."/>
            <person name="Tsui H.-C.T."/>
            <person name="Winkler M.E."/>
        </authorList>
    </citation>
    <scope>NUCLEOTIDE SEQUENCE</scope>
</reference>
<protein>
    <submittedName>
        <fullName evidence="1">Uncharacterized protein</fullName>
    </submittedName>
</protein>
<proteinExistence type="predicted"/>
<organism evidence="1">
    <name type="scientific">marine metagenome</name>
    <dbReference type="NCBI Taxonomy" id="408172"/>
    <lineage>
        <taxon>unclassified sequences</taxon>
        <taxon>metagenomes</taxon>
        <taxon>ecological metagenomes</taxon>
    </lineage>
</organism>
<accession>A0A382JDS4</accession>
<evidence type="ECO:0000313" key="1">
    <source>
        <dbReference type="EMBL" id="SVC08881.1"/>
    </source>
</evidence>
<feature type="non-terminal residue" evidence="1">
    <location>
        <position position="91"/>
    </location>
</feature>
<gene>
    <name evidence="1" type="ORF">METZ01_LOCUS261735</name>
</gene>
<name>A0A382JDS4_9ZZZZ</name>
<dbReference type="EMBL" id="UINC01072904">
    <property type="protein sequence ID" value="SVC08881.1"/>
    <property type="molecule type" value="Genomic_DNA"/>
</dbReference>
<dbReference type="AlphaFoldDB" id="A0A382JDS4"/>